<reference evidence="2" key="1">
    <citation type="journal article" date="2015" name="BMC Genomics">
        <title>Draft genome of a commonly misdiagnosed multidrug resistant pathogen Candida auris.</title>
        <authorList>
            <person name="Chatterjee S."/>
            <person name="Alampalli S.V."/>
            <person name="Nageshan R.K."/>
            <person name="Chettiar S.T."/>
            <person name="Joshi S."/>
            <person name="Tatu U.S."/>
        </authorList>
    </citation>
    <scope>NUCLEOTIDE SEQUENCE [LARGE SCALE GENOMIC DNA]</scope>
    <source>
        <strain evidence="2">6684</strain>
    </source>
</reference>
<sequence length="45" mass="5571">MDLWVRMARHYEDMRVIRIKIEKSNLKKREGGDGFFMALWVCKRR</sequence>
<evidence type="ECO:0000313" key="2">
    <source>
        <dbReference type="Proteomes" id="UP000037122"/>
    </source>
</evidence>
<accession>A0A0L0P1V6</accession>
<gene>
    <name evidence="1" type="ORF">QG37_02787</name>
</gene>
<evidence type="ECO:0000313" key="1">
    <source>
        <dbReference type="EMBL" id="KNE00244.1"/>
    </source>
</evidence>
<dbReference type="VEuPathDB" id="FungiDB:QG37_02787"/>
<dbReference type="EMBL" id="LGST01000019">
    <property type="protein sequence ID" value="KNE00244.1"/>
    <property type="molecule type" value="Genomic_DNA"/>
</dbReference>
<name>A0A0L0P1V6_CANAR</name>
<dbReference type="AlphaFoldDB" id="A0A0L0P1V6"/>
<proteinExistence type="predicted"/>
<dbReference type="Proteomes" id="UP000037122">
    <property type="component" value="Unassembled WGS sequence"/>
</dbReference>
<comment type="caution">
    <text evidence="1">The sequence shown here is derived from an EMBL/GenBank/DDBJ whole genome shotgun (WGS) entry which is preliminary data.</text>
</comment>
<protein>
    <submittedName>
        <fullName evidence="1">Uncharacterized protein</fullName>
    </submittedName>
</protein>
<organism evidence="1 2">
    <name type="scientific">Candidozyma auris</name>
    <name type="common">Yeast</name>
    <name type="synonym">Candida auris</name>
    <dbReference type="NCBI Taxonomy" id="498019"/>
    <lineage>
        <taxon>Eukaryota</taxon>
        <taxon>Fungi</taxon>
        <taxon>Dikarya</taxon>
        <taxon>Ascomycota</taxon>
        <taxon>Saccharomycotina</taxon>
        <taxon>Pichiomycetes</taxon>
        <taxon>Metschnikowiaceae</taxon>
        <taxon>Candidozyma</taxon>
    </lineage>
</organism>